<evidence type="ECO:0000256" key="1">
    <source>
        <dbReference type="SAM" id="Phobius"/>
    </source>
</evidence>
<keyword evidence="1" id="KW-0472">Membrane</keyword>
<evidence type="ECO:0000313" key="4">
    <source>
        <dbReference type="Proteomes" id="UP000319852"/>
    </source>
</evidence>
<dbReference type="Gene3D" id="3.40.50.410">
    <property type="entry name" value="von Willebrand factor, type A domain"/>
    <property type="match status" value="1"/>
</dbReference>
<dbReference type="InterPro" id="IPR036465">
    <property type="entry name" value="vWFA_dom_sf"/>
</dbReference>
<protein>
    <recommendedName>
        <fullName evidence="2">Putative Flp pilus-assembly TadG-like N-terminal domain-containing protein</fullName>
    </recommendedName>
</protein>
<keyword evidence="1" id="KW-0812">Transmembrane</keyword>
<dbReference type="Pfam" id="PF13400">
    <property type="entry name" value="Tad"/>
    <property type="match status" value="1"/>
</dbReference>
<dbReference type="RefSeq" id="WP_145057567.1">
    <property type="nucleotide sequence ID" value="NZ_CP036263.1"/>
</dbReference>
<dbReference type="KEGG" id="amob:HG15A2_05600"/>
<dbReference type="Proteomes" id="UP000319852">
    <property type="component" value="Chromosome"/>
</dbReference>
<evidence type="ECO:0000313" key="3">
    <source>
        <dbReference type="EMBL" id="QDS97299.1"/>
    </source>
</evidence>
<organism evidence="3 4">
    <name type="scientific">Adhaeretor mobilis</name>
    <dbReference type="NCBI Taxonomy" id="1930276"/>
    <lineage>
        <taxon>Bacteria</taxon>
        <taxon>Pseudomonadati</taxon>
        <taxon>Planctomycetota</taxon>
        <taxon>Planctomycetia</taxon>
        <taxon>Pirellulales</taxon>
        <taxon>Lacipirellulaceae</taxon>
        <taxon>Adhaeretor</taxon>
    </lineage>
</organism>
<proteinExistence type="predicted"/>
<dbReference type="SUPFAM" id="SSF53300">
    <property type="entry name" value="vWA-like"/>
    <property type="match status" value="1"/>
</dbReference>
<feature type="domain" description="Putative Flp pilus-assembly TadG-like N-terminal" evidence="2">
    <location>
        <begin position="22"/>
        <end position="66"/>
    </location>
</feature>
<name>A0A517MQZ6_9BACT</name>
<dbReference type="AlphaFoldDB" id="A0A517MQZ6"/>
<accession>A0A517MQZ6</accession>
<dbReference type="OrthoDB" id="226477at2"/>
<gene>
    <name evidence="3" type="ORF">HG15A2_05600</name>
</gene>
<dbReference type="EMBL" id="CP036263">
    <property type="protein sequence ID" value="QDS97299.1"/>
    <property type="molecule type" value="Genomic_DNA"/>
</dbReference>
<keyword evidence="4" id="KW-1185">Reference proteome</keyword>
<dbReference type="InterPro" id="IPR028087">
    <property type="entry name" value="Tad_N"/>
</dbReference>
<keyword evidence="1" id="KW-1133">Transmembrane helix</keyword>
<evidence type="ECO:0000259" key="2">
    <source>
        <dbReference type="Pfam" id="PF13400"/>
    </source>
</evidence>
<sequence length="588" mass="64194">MNITTKNNMILGLARAPRRGIAVVLTGFCLCVVFAFVAMSVDTGRMVLTETRMQNGVDAAALAAAQEITAAVYAAGSGDGSVDLDANSIAADAARAMAEQVAAANGVYINPATDVRFGKRAYNEATHTWPIVWDASPYNVVQVVARRTDEDVEAPDGQLPLAFGWAVGRSTVPLQTSATAFVEARDLVVVLDFSASMNDDSSLNSINSLGQSAVEDSLDAMWDSLVAADVRWSNTGNPKCLSAFGRIDSHAGIYYNSSNTNTIFNYLQVGARYSDGTPKYPFPQAGRYSDGSPRPQPSASYSDSLWKDYINHTRRISGPYRKKYGYRTMMNYLQENRYSRTHSEDMWRMPHYPFNAIKNGASLFCDFLTELDFGDELGLVSYGAYAVKEWSHFDGEVDIDISDDPITNDYATIDTIQRRHQAGDYDGWTGMGDGVLKAHELLIGSSSDPQDDGHVRYGARPTMLIMTDGQTNQGPSGWSLPSSFEWDDWTDYDGDGNADYSTNDWKKQYAFWEATEAAKRGITLHTMAVGAGADRNLMKAIAHAGQGVYINVPGGTTIAEMEGDLMGAFRQIAAKVPPPKLVFELTAE</sequence>
<reference evidence="3 4" key="1">
    <citation type="submission" date="2019-02" db="EMBL/GenBank/DDBJ databases">
        <title>Deep-cultivation of Planctomycetes and their phenomic and genomic characterization uncovers novel biology.</title>
        <authorList>
            <person name="Wiegand S."/>
            <person name="Jogler M."/>
            <person name="Boedeker C."/>
            <person name="Pinto D."/>
            <person name="Vollmers J."/>
            <person name="Rivas-Marin E."/>
            <person name="Kohn T."/>
            <person name="Peeters S.H."/>
            <person name="Heuer A."/>
            <person name="Rast P."/>
            <person name="Oberbeckmann S."/>
            <person name="Bunk B."/>
            <person name="Jeske O."/>
            <person name="Meyerdierks A."/>
            <person name="Storesund J.E."/>
            <person name="Kallscheuer N."/>
            <person name="Luecker S."/>
            <person name="Lage O.M."/>
            <person name="Pohl T."/>
            <person name="Merkel B.J."/>
            <person name="Hornburger P."/>
            <person name="Mueller R.-W."/>
            <person name="Bruemmer F."/>
            <person name="Labrenz M."/>
            <person name="Spormann A.M."/>
            <person name="Op den Camp H."/>
            <person name="Overmann J."/>
            <person name="Amann R."/>
            <person name="Jetten M.S.M."/>
            <person name="Mascher T."/>
            <person name="Medema M.H."/>
            <person name="Devos D.P."/>
            <person name="Kaster A.-K."/>
            <person name="Ovreas L."/>
            <person name="Rohde M."/>
            <person name="Galperin M.Y."/>
            <person name="Jogler C."/>
        </authorList>
    </citation>
    <scope>NUCLEOTIDE SEQUENCE [LARGE SCALE GENOMIC DNA]</scope>
    <source>
        <strain evidence="3 4">HG15A2</strain>
    </source>
</reference>
<feature type="transmembrane region" description="Helical" evidence="1">
    <location>
        <begin position="21"/>
        <end position="41"/>
    </location>
</feature>